<dbReference type="InterPro" id="IPR003594">
    <property type="entry name" value="HATPase_dom"/>
</dbReference>
<dbReference type="Gene3D" id="1.10.287.130">
    <property type="match status" value="1"/>
</dbReference>
<feature type="transmembrane region" description="Helical" evidence="7">
    <location>
        <begin position="263"/>
        <end position="286"/>
    </location>
</feature>
<keyword evidence="7" id="KW-1133">Transmembrane helix</keyword>
<proteinExistence type="predicted"/>
<dbReference type="Pfam" id="PF02518">
    <property type="entry name" value="HATPase_c"/>
    <property type="match status" value="1"/>
</dbReference>
<keyword evidence="6" id="KW-0902">Two-component regulatory system</keyword>
<dbReference type="Proteomes" id="UP000321408">
    <property type="component" value="Chromosome"/>
</dbReference>
<reference evidence="10 11" key="1">
    <citation type="journal article" date="2020" name="Nature">
        <title>Isolation of an archaeon at the prokaryote-eukaryote interface.</title>
        <authorList>
            <person name="Imachi H."/>
            <person name="Nobu M.K."/>
            <person name="Nakahara N."/>
            <person name="Morono Y."/>
            <person name="Ogawara M."/>
            <person name="Takaki Y."/>
            <person name="Takano Y."/>
            <person name="Uematsu K."/>
            <person name="Ikuta T."/>
            <person name="Ito M."/>
            <person name="Matsui Y."/>
            <person name="Miyazaki M."/>
            <person name="Murata K."/>
            <person name="Saito Y."/>
            <person name="Sakai S."/>
            <person name="Song C."/>
            <person name="Tasumi E."/>
            <person name="Yamanaka Y."/>
            <person name="Yamaguchi T."/>
            <person name="Kamagata Y."/>
            <person name="Tamaki H."/>
            <person name="Takai K."/>
        </authorList>
    </citation>
    <scope>NUCLEOTIDE SEQUENCE [LARGE SCALE GENOMIC DNA]</scope>
    <source>
        <strain evidence="10 11">MK-D1</strain>
    </source>
</reference>
<gene>
    <name evidence="10" type="ORF">DSAG12_00184</name>
</gene>
<dbReference type="SMART" id="SM00387">
    <property type="entry name" value="HATPase_c"/>
    <property type="match status" value="1"/>
</dbReference>
<keyword evidence="11" id="KW-1185">Reference proteome</keyword>
<name>A0A5B9D601_9ARCH</name>
<dbReference type="CDD" id="cd00082">
    <property type="entry name" value="HisKA"/>
    <property type="match status" value="1"/>
</dbReference>
<dbReference type="GO" id="GO:0005524">
    <property type="term" value="F:ATP binding"/>
    <property type="evidence" value="ECO:0007669"/>
    <property type="project" value="UniProtKB-KW"/>
</dbReference>
<organism evidence="10 11">
    <name type="scientific">Promethearchaeum syntrophicum</name>
    <dbReference type="NCBI Taxonomy" id="2594042"/>
    <lineage>
        <taxon>Archaea</taxon>
        <taxon>Promethearchaeati</taxon>
        <taxon>Promethearchaeota</taxon>
        <taxon>Promethearchaeia</taxon>
        <taxon>Promethearchaeales</taxon>
        <taxon>Promethearchaeaceae</taxon>
        <taxon>Promethearchaeum</taxon>
    </lineage>
</organism>
<dbReference type="InterPro" id="IPR011006">
    <property type="entry name" value="CheY-like_superfamily"/>
</dbReference>
<evidence type="ECO:0000256" key="6">
    <source>
        <dbReference type="ARBA" id="ARBA00023012"/>
    </source>
</evidence>
<dbReference type="SUPFAM" id="SSF52172">
    <property type="entry name" value="CheY-like"/>
    <property type="match status" value="1"/>
</dbReference>
<dbReference type="SUPFAM" id="SSF55874">
    <property type="entry name" value="ATPase domain of HSP90 chaperone/DNA topoisomerase II/histidine kinase"/>
    <property type="match status" value="1"/>
</dbReference>
<accession>A0A5B9D601</accession>
<dbReference type="PROSITE" id="PS50110">
    <property type="entry name" value="RESPONSE_REGULATORY"/>
    <property type="match status" value="1"/>
</dbReference>
<feature type="domain" description="Histidine kinase" evidence="8">
    <location>
        <begin position="325"/>
        <end position="578"/>
    </location>
</feature>
<feature type="domain" description="Response regulatory" evidence="9">
    <location>
        <begin position="606"/>
        <end position="720"/>
    </location>
</feature>
<dbReference type="RefSeq" id="WP_147661326.1">
    <property type="nucleotide sequence ID" value="NZ_CP042905.2"/>
</dbReference>
<evidence type="ECO:0000256" key="4">
    <source>
        <dbReference type="ARBA" id="ARBA00022777"/>
    </source>
</evidence>
<dbReference type="Pfam" id="PF00072">
    <property type="entry name" value="Response_reg"/>
    <property type="match status" value="1"/>
</dbReference>
<dbReference type="InterPro" id="IPR001789">
    <property type="entry name" value="Sig_transdc_resp-reg_receiver"/>
</dbReference>
<dbReference type="PRINTS" id="PR00344">
    <property type="entry name" value="BCTRLSENSOR"/>
</dbReference>
<feature type="transmembrane region" description="Helical" evidence="7">
    <location>
        <begin position="94"/>
        <end position="111"/>
    </location>
</feature>
<keyword evidence="7" id="KW-0812">Transmembrane</keyword>
<dbReference type="GeneID" id="41328187"/>
<evidence type="ECO:0000313" key="11">
    <source>
        <dbReference type="Proteomes" id="UP000321408"/>
    </source>
</evidence>
<dbReference type="EMBL" id="CP042905">
    <property type="protein sequence ID" value="QEE14371.1"/>
    <property type="molecule type" value="Genomic_DNA"/>
</dbReference>
<dbReference type="InterPro" id="IPR036890">
    <property type="entry name" value="HATPase_C_sf"/>
</dbReference>
<evidence type="ECO:0000313" key="10">
    <source>
        <dbReference type="EMBL" id="QEE14371.1"/>
    </source>
</evidence>
<evidence type="ECO:0000259" key="9">
    <source>
        <dbReference type="PROSITE" id="PS50110"/>
    </source>
</evidence>
<dbReference type="AlphaFoldDB" id="A0A5B9D601"/>
<dbReference type="PANTHER" id="PTHR43065:SF46">
    <property type="entry name" value="C4-DICARBOXYLATE TRANSPORT SENSOR PROTEIN DCTB"/>
    <property type="match status" value="1"/>
</dbReference>
<keyword evidence="1" id="KW-0597">Phosphoprotein</keyword>
<keyword evidence="7" id="KW-0472">Membrane</keyword>
<dbReference type="InterPro" id="IPR005467">
    <property type="entry name" value="His_kinase_dom"/>
</dbReference>
<dbReference type="Gene3D" id="3.40.50.2300">
    <property type="match status" value="1"/>
</dbReference>
<dbReference type="PROSITE" id="PS50109">
    <property type="entry name" value="HIS_KIN"/>
    <property type="match status" value="1"/>
</dbReference>
<reference evidence="10 11" key="2">
    <citation type="journal article" date="2024" name="Int. J. Syst. Evol. Microbiol.">
        <title>Promethearchaeum syntrophicum gen. nov., sp. nov., an anaerobic, obligately syntrophic archaeon, the first isolate of the lineage 'Asgard' archaea, and proposal of the new archaeal phylum Promethearchaeota phyl. nov. and kingdom Promethearchaeati regn. nov.</title>
        <authorList>
            <person name="Imachi H."/>
            <person name="Nobu M.K."/>
            <person name="Kato S."/>
            <person name="Takaki Y."/>
            <person name="Miyazaki M."/>
            <person name="Miyata M."/>
            <person name="Ogawara M."/>
            <person name="Saito Y."/>
            <person name="Sakai S."/>
            <person name="Tahara Y.O."/>
            <person name="Takano Y."/>
            <person name="Tasumi E."/>
            <person name="Uematsu K."/>
            <person name="Yoshimura T."/>
            <person name="Itoh T."/>
            <person name="Ohkuma M."/>
            <person name="Takai K."/>
        </authorList>
    </citation>
    <scope>NUCLEOTIDE SEQUENCE [LARGE SCALE GENOMIC DNA]</scope>
    <source>
        <strain evidence="10 11">MK-D1</strain>
    </source>
</reference>
<dbReference type="InterPro" id="IPR003661">
    <property type="entry name" value="HisK_dim/P_dom"/>
</dbReference>
<evidence type="ECO:0000256" key="1">
    <source>
        <dbReference type="ARBA" id="ARBA00022553"/>
    </source>
</evidence>
<dbReference type="Gene3D" id="3.30.565.10">
    <property type="entry name" value="Histidine kinase-like ATPase, C-terminal domain"/>
    <property type="match status" value="1"/>
</dbReference>
<sequence length="729" mass="83365">MKINIKKIKSFIVKNSSFISVALILLFTSYLWIGNLTHIQDDLNARSQSLSSELGITLENAVNHRIDGLKNIGDLWIKTENPDDLYNYSRYKEYIAPYYLLAGGFFAINWISTDSIIKWVYPEEENQAALNKNVSILADGIYNYALNNSINQLIFSRTPLINLFQDQYGFATYFPLIYNGNLTGLFNGVFALNNLFDTLLNGSHMVAKLSEYSVNIIQNQSYVYSYGEEFAIEDSFVIKTEIDLLGIKLELQLRPNANWRKSVSILSNFQIIIFGVSLSCLVGILAHNLQKQYELVRSTLREKRKIEEKLFVKQKMESLGTLAGGITHDFNNILAGIRGNIELILINLNDFQAQANDPTSKILVKECFEGLDEIQRLIDRSIKLNRQITEFSQNPTSEFEILNVNSTIQDSLKSFSKMIDQRISLKTDFIEETTFILGDKARFNQLILNLLINARDAIIQTALTETSKAEIRIVTRKIPKEKSKSSKNYINFQFLKEHLKFNREFNIEICVEDTGIGIPVEIIDKIFDPFFTTKDKSRGTGLGLTIVYNVAKFMEGTIKVESNEGVGTKFRIELPLLLNSSVNENVIQNKLKTTTKISYQKLNKINILLVEDEHLIYESLTKYLKNSEANVTSTQNGNDGYILFKKKYHELDLVILDINLPGMNGVELYYKIKEISPKISVLFITGYSEYKIPNPDRFDLGILTKPFSLNELARKLDYFSSLKDNDFQK</sequence>
<dbReference type="InterPro" id="IPR036097">
    <property type="entry name" value="HisK_dim/P_sf"/>
</dbReference>
<dbReference type="SUPFAM" id="SSF47384">
    <property type="entry name" value="Homodimeric domain of signal transducing histidine kinase"/>
    <property type="match status" value="1"/>
</dbReference>
<evidence type="ECO:0000256" key="3">
    <source>
        <dbReference type="ARBA" id="ARBA00022741"/>
    </source>
</evidence>
<dbReference type="CDD" id="cd00156">
    <property type="entry name" value="REC"/>
    <property type="match status" value="1"/>
</dbReference>
<dbReference type="OrthoDB" id="9652at2157"/>
<dbReference type="PANTHER" id="PTHR43065">
    <property type="entry name" value="SENSOR HISTIDINE KINASE"/>
    <property type="match status" value="1"/>
</dbReference>
<evidence type="ECO:0000256" key="7">
    <source>
        <dbReference type="SAM" id="Phobius"/>
    </source>
</evidence>
<feature type="transmembrane region" description="Helical" evidence="7">
    <location>
        <begin position="12"/>
        <end position="33"/>
    </location>
</feature>
<keyword evidence="5 10" id="KW-0067">ATP-binding</keyword>
<keyword evidence="2" id="KW-0808">Transferase</keyword>
<keyword evidence="3" id="KW-0547">Nucleotide-binding</keyword>
<dbReference type="KEGG" id="psyt:DSAG12_00184"/>
<dbReference type="GO" id="GO:0000155">
    <property type="term" value="F:phosphorelay sensor kinase activity"/>
    <property type="evidence" value="ECO:0007669"/>
    <property type="project" value="InterPro"/>
</dbReference>
<evidence type="ECO:0000259" key="8">
    <source>
        <dbReference type="PROSITE" id="PS50109"/>
    </source>
</evidence>
<keyword evidence="4" id="KW-0418">Kinase</keyword>
<dbReference type="InterPro" id="IPR004358">
    <property type="entry name" value="Sig_transdc_His_kin-like_C"/>
</dbReference>
<evidence type="ECO:0000256" key="2">
    <source>
        <dbReference type="ARBA" id="ARBA00022679"/>
    </source>
</evidence>
<evidence type="ECO:0000256" key="5">
    <source>
        <dbReference type="ARBA" id="ARBA00022840"/>
    </source>
</evidence>
<dbReference type="SMART" id="SM00448">
    <property type="entry name" value="REC"/>
    <property type="match status" value="1"/>
</dbReference>
<protein>
    <submittedName>
        <fullName evidence="10">ATP-binding protein</fullName>
    </submittedName>
</protein>